<accession>E2BT47</accession>
<evidence type="ECO:0008006" key="3">
    <source>
        <dbReference type="Google" id="ProtNLM"/>
    </source>
</evidence>
<protein>
    <recommendedName>
        <fullName evidence="3">Nuclease HARBI1</fullName>
    </recommendedName>
</protein>
<keyword evidence="2" id="KW-1185">Reference proteome</keyword>
<dbReference type="AlphaFoldDB" id="E2BT47"/>
<feature type="non-terminal residue" evidence="1">
    <location>
        <position position="133"/>
    </location>
</feature>
<name>E2BT47_HARSA</name>
<evidence type="ECO:0000313" key="2">
    <source>
        <dbReference type="Proteomes" id="UP000008237"/>
    </source>
</evidence>
<evidence type="ECO:0000313" key="1">
    <source>
        <dbReference type="EMBL" id="EFN81133.1"/>
    </source>
</evidence>
<dbReference type="Proteomes" id="UP000008237">
    <property type="component" value="Unassembled WGS sequence"/>
</dbReference>
<dbReference type="OrthoDB" id="6509413at2759"/>
<dbReference type="InParanoid" id="E2BT47"/>
<reference evidence="1 2" key="1">
    <citation type="journal article" date="2010" name="Science">
        <title>Genomic comparison of the ants Camponotus floridanus and Harpegnathos saltator.</title>
        <authorList>
            <person name="Bonasio R."/>
            <person name="Zhang G."/>
            <person name="Ye C."/>
            <person name="Mutti N.S."/>
            <person name="Fang X."/>
            <person name="Qin N."/>
            <person name="Donahue G."/>
            <person name="Yang P."/>
            <person name="Li Q."/>
            <person name="Li C."/>
            <person name="Zhang P."/>
            <person name="Huang Z."/>
            <person name="Berger S.L."/>
            <person name="Reinberg D."/>
            <person name="Wang J."/>
            <person name="Liebig J."/>
        </authorList>
    </citation>
    <scope>NUCLEOTIDE SEQUENCE [LARGE SCALE GENOMIC DNA]</scope>
    <source>
        <strain evidence="1 2">R22 G/1</strain>
    </source>
</reference>
<dbReference type="EMBL" id="GL450327">
    <property type="protein sequence ID" value="EFN81133.1"/>
    <property type="molecule type" value="Genomic_DNA"/>
</dbReference>
<organism evidence="2">
    <name type="scientific">Harpegnathos saltator</name>
    <name type="common">Jerdon's jumping ant</name>
    <dbReference type="NCBI Taxonomy" id="610380"/>
    <lineage>
        <taxon>Eukaryota</taxon>
        <taxon>Metazoa</taxon>
        <taxon>Ecdysozoa</taxon>
        <taxon>Arthropoda</taxon>
        <taxon>Hexapoda</taxon>
        <taxon>Insecta</taxon>
        <taxon>Pterygota</taxon>
        <taxon>Neoptera</taxon>
        <taxon>Endopterygota</taxon>
        <taxon>Hymenoptera</taxon>
        <taxon>Apocrita</taxon>
        <taxon>Aculeata</taxon>
        <taxon>Formicoidea</taxon>
        <taxon>Formicidae</taxon>
        <taxon>Ponerinae</taxon>
        <taxon>Ponerini</taxon>
        <taxon>Harpegnathos</taxon>
    </lineage>
</organism>
<dbReference type="OMA" id="REEFINC"/>
<sequence>MAIEYLIWELPLLLERIRRLERRLERRQLRDAQDPFALPREEFINCFRLTPEVAMYVIDVIRAHLWSERTTGLQPEILIAIQFYTQGSFQRSVGNIFQFNVSQPTTSRCIHAVTDAINLRLLRRWIKFPMTEV</sequence>
<gene>
    <name evidence="1" type="ORF">EAI_15780</name>
</gene>
<proteinExistence type="predicted"/>